<name>A0A4R2CI58_SHIGR</name>
<dbReference type="EMBL" id="SLVX01000015">
    <property type="protein sequence ID" value="TCN40658.1"/>
    <property type="molecule type" value="Genomic_DNA"/>
</dbReference>
<keyword evidence="2" id="KW-1185">Reference proteome</keyword>
<organism evidence="1 2">
    <name type="scientific">Shinella granuli</name>
    <dbReference type="NCBI Taxonomy" id="323621"/>
    <lineage>
        <taxon>Bacteria</taxon>
        <taxon>Pseudomonadati</taxon>
        <taxon>Pseudomonadota</taxon>
        <taxon>Alphaproteobacteria</taxon>
        <taxon>Hyphomicrobiales</taxon>
        <taxon>Rhizobiaceae</taxon>
        <taxon>Shinella</taxon>
    </lineage>
</organism>
<reference evidence="1 2" key="1">
    <citation type="submission" date="2019-03" db="EMBL/GenBank/DDBJ databases">
        <title>Genomic Encyclopedia of Type Strains, Phase IV (KMG-IV): sequencing the most valuable type-strain genomes for metagenomic binning, comparative biology and taxonomic classification.</title>
        <authorList>
            <person name="Goeker M."/>
        </authorList>
    </citation>
    <scope>NUCLEOTIDE SEQUENCE [LARGE SCALE GENOMIC DNA]</scope>
    <source>
        <strain evidence="1 2">DSM 18401</strain>
    </source>
</reference>
<dbReference type="Proteomes" id="UP000295351">
    <property type="component" value="Unassembled WGS sequence"/>
</dbReference>
<proteinExistence type="predicted"/>
<comment type="caution">
    <text evidence="1">The sequence shown here is derived from an EMBL/GenBank/DDBJ whole genome shotgun (WGS) entry which is preliminary data.</text>
</comment>
<evidence type="ECO:0000313" key="1">
    <source>
        <dbReference type="EMBL" id="TCN40658.1"/>
    </source>
</evidence>
<dbReference type="RefSeq" id="WP_162853123.1">
    <property type="nucleotide sequence ID" value="NZ_BAABEI010000012.1"/>
</dbReference>
<evidence type="ECO:0000313" key="2">
    <source>
        <dbReference type="Proteomes" id="UP000295351"/>
    </source>
</evidence>
<dbReference type="AlphaFoldDB" id="A0A4R2CI58"/>
<accession>A0A4R2CI58</accession>
<sequence length="48" mass="5354">MAALTIFFTIFISTVFTFDFVRTILELKRDRAALKAARLKTQAGGFGV</sequence>
<protein>
    <submittedName>
        <fullName evidence="1">Uncharacterized protein</fullName>
    </submittedName>
</protein>
<gene>
    <name evidence="1" type="ORF">EV665_115104</name>
</gene>